<comment type="caution">
    <text evidence="2">The sequence shown here is derived from an EMBL/GenBank/DDBJ whole genome shotgun (WGS) entry which is preliminary data.</text>
</comment>
<proteinExistence type="predicted"/>
<dbReference type="OrthoDB" id="4949838at2759"/>
<name>A0A167Z1D2_9HYPO</name>
<organism evidence="2 3">
    <name type="scientific">Moelleriella libera RCEF 2490</name>
    <dbReference type="NCBI Taxonomy" id="1081109"/>
    <lineage>
        <taxon>Eukaryota</taxon>
        <taxon>Fungi</taxon>
        <taxon>Dikarya</taxon>
        <taxon>Ascomycota</taxon>
        <taxon>Pezizomycotina</taxon>
        <taxon>Sordariomycetes</taxon>
        <taxon>Hypocreomycetidae</taxon>
        <taxon>Hypocreales</taxon>
        <taxon>Clavicipitaceae</taxon>
        <taxon>Moelleriella</taxon>
    </lineage>
</organism>
<sequence length="181" mass="20630">MASMDGDWDDEEFNEADLREEVDKIHILAHTNEHNEGDGDAPPTNHWSCFLEISPQRSVELDMIPGYGSDGLRGKLMVSSKQCAHTNKAIHKLSFWPANGRPKVEEIIRVINDNRLQEYTFTPEWEGCRFWIFTLVSKLEQRGIVQSASANRVWNAVSYYWVNPAGFVARPVKEGRFCSSG</sequence>
<dbReference type="InterPro" id="IPR056672">
    <property type="entry name" value="DUF7770"/>
</dbReference>
<feature type="domain" description="DUF7770" evidence="1">
    <location>
        <begin position="25"/>
        <end position="178"/>
    </location>
</feature>
<reference evidence="2 3" key="1">
    <citation type="journal article" date="2016" name="Genome Biol. Evol.">
        <title>Divergent and convergent evolution of fungal pathogenicity.</title>
        <authorList>
            <person name="Shang Y."/>
            <person name="Xiao G."/>
            <person name="Zheng P."/>
            <person name="Cen K."/>
            <person name="Zhan S."/>
            <person name="Wang C."/>
        </authorList>
    </citation>
    <scope>NUCLEOTIDE SEQUENCE [LARGE SCALE GENOMIC DNA]</scope>
    <source>
        <strain evidence="2 3">RCEF 2490</strain>
    </source>
</reference>
<dbReference type="Proteomes" id="UP000078544">
    <property type="component" value="Unassembled WGS sequence"/>
</dbReference>
<dbReference type="Pfam" id="PF24968">
    <property type="entry name" value="DUF7770"/>
    <property type="match status" value="1"/>
</dbReference>
<dbReference type="STRING" id="1081109.A0A167Z1D2"/>
<keyword evidence="3" id="KW-1185">Reference proteome</keyword>
<protein>
    <recommendedName>
        <fullName evidence="1">DUF7770 domain-containing protein</fullName>
    </recommendedName>
</protein>
<dbReference type="AlphaFoldDB" id="A0A167Z1D2"/>
<evidence type="ECO:0000313" key="2">
    <source>
        <dbReference type="EMBL" id="KZZ92027.1"/>
    </source>
</evidence>
<evidence type="ECO:0000313" key="3">
    <source>
        <dbReference type="Proteomes" id="UP000078544"/>
    </source>
</evidence>
<dbReference type="EMBL" id="AZGY01000016">
    <property type="protein sequence ID" value="KZZ92027.1"/>
    <property type="molecule type" value="Genomic_DNA"/>
</dbReference>
<gene>
    <name evidence="2" type="ORF">AAL_06237</name>
</gene>
<evidence type="ECO:0000259" key="1">
    <source>
        <dbReference type="Pfam" id="PF24968"/>
    </source>
</evidence>
<accession>A0A167Z1D2</accession>